<gene>
    <name evidence="8" type="primary">fmt</name>
    <name evidence="11" type="ORF">AUJ29_01450</name>
</gene>
<dbReference type="Pfam" id="PF02911">
    <property type="entry name" value="Formyl_trans_C"/>
    <property type="match status" value="1"/>
</dbReference>
<dbReference type="InterPro" id="IPR005794">
    <property type="entry name" value="Fmt"/>
</dbReference>
<feature type="domain" description="Formyl transferase N-terminal" evidence="9">
    <location>
        <begin position="7"/>
        <end position="180"/>
    </location>
</feature>
<comment type="function">
    <text evidence="1 8">Attaches a formyl group to the free amino group of methionyl-tRNA(fMet). The formyl group appears to play a dual role in the initiator identity of N-formylmethionyl-tRNA by promoting its recognition by IF2 and preventing the misappropriation of this tRNA by the elongation apparatus.</text>
</comment>
<dbReference type="HAMAP" id="MF_00182">
    <property type="entry name" value="Formyl_trans"/>
    <property type="match status" value="1"/>
</dbReference>
<comment type="similarity">
    <text evidence="2 8">Belongs to the Fmt family.</text>
</comment>
<comment type="caution">
    <text evidence="11">The sequence shown here is derived from an EMBL/GenBank/DDBJ whole genome shotgun (WGS) entry which is preliminary data.</text>
</comment>
<evidence type="ECO:0000256" key="6">
    <source>
        <dbReference type="ARBA" id="ARBA00022917"/>
    </source>
</evidence>
<dbReference type="InterPro" id="IPR037022">
    <property type="entry name" value="Formyl_trans_C_sf"/>
</dbReference>
<keyword evidence="5 8" id="KW-0808">Transferase</keyword>
<proteinExistence type="inferred from homology"/>
<evidence type="ECO:0000256" key="4">
    <source>
        <dbReference type="ARBA" id="ARBA00016014"/>
    </source>
</evidence>
<dbReference type="InterPro" id="IPR041711">
    <property type="entry name" value="Met-tRNA-FMT_N"/>
</dbReference>
<accession>A0A1J4U066</accession>
<dbReference type="Gene3D" id="3.40.50.170">
    <property type="entry name" value="Formyl transferase, N-terminal domain"/>
    <property type="match status" value="1"/>
</dbReference>
<feature type="binding site" evidence="8">
    <location>
        <begin position="111"/>
        <end position="114"/>
    </location>
    <ligand>
        <name>(6S)-5,6,7,8-tetrahydrofolate</name>
        <dbReference type="ChEBI" id="CHEBI:57453"/>
    </ligand>
</feature>
<dbReference type="InterPro" id="IPR036477">
    <property type="entry name" value="Formyl_transf_N_sf"/>
</dbReference>
<protein>
    <recommendedName>
        <fullName evidence="4 8">Methionyl-tRNA formyltransferase</fullName>
        <ecNumber evidence="3 8">2.1.2.9</ecNumber>
    </recommendedName>
</protein>
<organism evidence="11 12">
    <name type="scientific">Candidatus Kuenenbacteria bacterium CG1_02_38_13</name>
    <dbReference type="NCBI Taxonomy" id="1805235"/>
    <lineage>
        <taxon>Bacteria</taxon>
        <taxon>Candidatus Kueneniibacteriota</taxon>
    </lineage>
</organism>
<dbReference type="PANTHER" id="PTHR11138">
    <property type="entry name" value="METHIONYL-TRNA FORMYLTRANSFERASE"/>
    <property type="match status" value="1"/>
</dbReference>
<dbReference type="InterPro" id="IPR011034">
    <property type="entry name" value="Formyl_transferase-like_C_sf"/>
</dbReference>
<dbReference type="Proteomes" id="UP000182465">
    <property type="component" value="Unassembled WGS sequence"/>
</dbReference>
<dbReference type="GO" id="GO:0004479">
    <property type="term" value="F:methionyl-tRNA formyltransferase activity"/>
    <property type="evidence" value="ECO:0007669"/>
    <property type="project" value="UniProtKB-UniRule"/>
</dbReference>
<keyword evidence="6 8" id="KW-0648">Protein biosynthesis</keyword>
<dbReference type="Pfam" id="PF00551">
    <property type="entry name" value="Formyl_trans_N"/>
    <property type="match status" value="1"/>
</dbReference>
<evidence type="ECO:0000259" key="9">
    <source>
        <dbReference type="Pfam" id="PF00551"/>
    </source>
</evidence>
<evidence type="ECO:0000256" key="7">
    <source>
        <dbReference type="ARBA" id="ARBA00048558"/>
    </source>
</evidence>
<evidence type="ECO:0000313" key="11">
    <source>
        <dbReference type="EMBL" id="OIO17336.1"/>
    </source>
</evidence>
<dbReference type="NCBIfam" id="TIGR00460">
    <property type="entry name" value="fmt"/>
    <property type="match status" value="1"/>
</dbReference>
<reference evidence="11 12" key="1">
    <citation type="journal article" date="2016" name="Environ. Microbiol.">
        <title>Genomic resolution of a cold subsurface aquifer community provides metabolic insights for novel microbes adapted to high CO concentrations.</title>
        <authorList>
            <person name="Probst A.J."/>
            <person name="Castelle C.J."/>
            <person name="Singh A."/>
            <person name="Brown C.T."/>
            <person name="Anantharaman K."/>
            <person name="Sharon I."/>
            <person name="Hug L.A."/>
            <person name="Burstein D."/>
            <person name="Emerson J.B."/>
            <person name="Thomas B.C."/>
            <person name="Banfield J.F."/>
        </authorList>
    </citation>
    <scope>NUCLEOTIDE SEQUENCE [LARGE SCALE GENOMIC DNA]</scope>
    <source>
        <strain evidence="11">CG1_02_38_13</strain>
    </source>
</reference>
<comment type="catalytic activity">
    <reaction evidence="7 8">
        <text>L-methionyl-tRNA(fMet) + (6R)-10-formyltetrahydrofolate = N-formyl-L-methionyl-tRNA(fMet) + (6S)-5,6,7,8-tetrahydrofolate + H(+)</text>
        <dbReference type="Rhea" id="RHEA:24380"/>
        <dbReference type="Rhea" id="RHEA-COMP:9952"/>
        <dbReference type="Rhea" id="RHEA-COMP:9953"/>
        <dbReference type="ChEBI" id="CHEBI:15378"/>
        <dbReference type="ChEBI" id="CHEBI:57453"/>
        <dbReference type="ChEBI" id="CHEBI:78530"/>
        <dbReference type="ChEBI" id="CHEBI:78844"/>
        <dbReference type="ChEBI" id="CHEBI:195366"/>
        <dbReference type="EC" id="2.1.2.9"/>
    </reaction>
</comment>
<sequence length="347" mass="38810">MDQAHTKIIFFGTADFAAVILNKLVEAKLSILGVVTKPDQPIGRKKILTPPLVKILAEKNKIPVFQPENLKIFKNDILPAADIFITADYGQIISKKILAMPKFGALNIHPSLLPKYRGPSPIQTALLNGDMETGVTIIKMDGKMDHGKIIKNKKLIINNEDTFITLSEKLAKIGAGLLIKIMPEYIADKIKSKKQNHKKATYTQMIRKEDGLINCDKTSGEIYNQWRAYIKWPGIFIKATKHQSNQPKKKISPGRKEEPSGVKIIEQENIIKLLQVAIHGNIMTKKNIASGKFFVENKKLLVKCGGETFLEILKLQPQDKKEMDAPSFINGYMAVYLSPAFLGNVKP</sequence>
<name>A0A1J4U066_9BACT</name>
<feature type="domain" description="Formyl transferase C-terminal" evidence="10">
    <location>
        <begin position="206"/>
        <end position="332"/>
    </location>
</feature>
<dbReference type="PANTHER" id="PTHR11138:SF5">
    <property type="entry name" value="METHIONYL-TRNA FORMYLTRANSFERASE, MITOCHONDRIAL"/>
    <property type="match status" value="1"/>
</dbReference>
<evidence type="ECO:0000256" key="1">
    <source>
        <dbReference type="ARBA" id="ARBA00002606"/>
    </source>
</evidence>
<evidence type="ECO:0000256" key="8">
    <source>
        <dbReference type="HAMAP-Rule" id="MF_00182"/>
    </source>
</evidence>
<evidence type="ECO:0000256" key="3">
    <source>
        <dbReference type="ARBA" id="ARBA00012261"/>
    </source>
</evidence>
<dbReference type="InterPro" id="IPR002376">
    <property type="entry name" value="Formyl_transf_N"/>
</dbReference>
<dbReference type="InterPro" id="IPR005793">
    <property type="entry name" value="Formyl_trans_C"/>
</dbReference>
<dbReference type="CDD" id="cd08646">
    <property type="entry name" value="FMT_core_Met-tRNA-FMT_N"/>
    <property type="match status" value="1"/>
</dbReference>
<dbReference type="AlphaFoldDB" id="A0A1J4U066"/>
<evidence type="ECO:0000256" key="5">
    <source>
        <dbReference type="ARBA" id="ARBA00022679"/>
    </source>
</evidence>
<dbReference type="CDD" id="cd08704">
    <property type="entry name" value="Met_tRNA_FMT_C"/>
    <property type="match status" value="1"/>
</dbReference>
<evidence type="ECO:0000313" key="12">
    <source>
        <dbReference type="Proteomes" id="UP000182465"/>
    </source>
</evidence>
<evidence type="ECO:0000256" key="2">
    <source>
        <dbReference type="ARBA" id="ARBA00010699"/>
    </source>
</evidence>
<dbReference type="EMBL" id="MNVB01000033">
    <property type="protein sequence ID" value="OIO17336.1"/>
    <property type="molecule type" value="Genomic_DNA"/>
</dbReference>
<dbReference type="SUPFAM" id="SSF50486">
    <property type="entry name" value="FMT C-terminal domain-like"/>
    <property type="match status" value="1"/>
</dbReference>
<dbReference type="EC" id="2.1.2.9" evidence="3 8"/>
<dbReference type="InterPro" id="IPR044135">
    <property type="entry name" value="Met-tRNA-FMT_C"/>
</dbReference>
<dbReference type="SUPFAM" id="SSF53328">
    <property type="entry name" value="Formyltransferase"/>
    <property type="match status" value="1"/>
</dbReference>
<evidence type="ECO:0000259" key="10">
    <source>
        <dbReference type="Pfam" id="PF02911"/>
    </source>
</evidence>
<dbReference type="Gene3D" id="3.10.25.10">
    <property type="entry name" value="Formyl transferase, C-terminal domain"/>
    <property type="match status" value="1"/>
</dbReference>